<feature type="transmembrane region" description="Helical" evidence="2">
    <location>
        <begin position="6"/>
        <end position="25"/>
    </location>
</feature>
<keyword evidence="5" id="KW-1185">Reference proteome</keyword>
<dbReference type="Gene3D" id="3.30.1450.10">
    <property type="match status" value="1"/>
</dbReference>
<protein>
    <submittedName>
        <fullName evidence="4">DUF4476 domain-containing protein</fullName>
    </submittedName>
</protein>
<dbReference type="Proteomes" id="UP000664265">
    <property type="component" value="Unassembled WGS sequence"/>
</dbReference>
<feature type="domain" description="DUF4476" evidence="3">
    <location>
        <begin position="128"/>
        <end position="217"/>
    </location>
</feature>
<dbReference type="InterPro" id="IPR037873">
    <property type="entry name" value="BamE-like"/>
</dbReference>
<evidence type="ECO:0000256" key="1">
    <source>
        <dbReference type="ARBA" id="ARBA00022729"/>
    </source>
</evidence>
<accession>A0ABS3M5P5</accession>
<reference evidence="4 5" key="1">
    <citation type="submission" date="2021-01" db="EMBL/GenBank/DDBJ databases">
        <title>Prevotella A2931 sp. nov.</title>
        <authorList>
            <person name="Buhl M."/>
            <person name="Oberhettinger P."/>
        </authorList>
    </citation>
    <scope>NUCLEOTIDE SEQUENCE [LARGE SCALE GENOMIC DNA]</scope>
    <source>
        <strain evidence="4 5">A2931</strain>
    </source>
</reference>
<keyword evidence="2" id="KW-1133">Transmembrane helix</keyword>
<evidence type="ECO:0000313" key="5">
    <source>
        <dbReference type="Proteomes" id="UP000664265"/>
    </source>
</evidence>
<dbReference type="Pfam" id="PF14771">
    <property type="entry name" value="DUF4476"/>
    <property type="match status" value="1"/>
</dbReference>
<keyword evidence="2" id="KW-0472">Membrane</keyword>
<evidence type="ECO:0000259" key="3">
    <source>
        <dbReference type="Pfam" id="PF14771"/>
    </source>
</evidence>
<dbReference type="InterPro" id="IPR028011">
    <property type="entry name" value="DUF4476"/>
</dbReference>
<sequence length="222" mass="26006">MKRTQWQFILILTVMLTAFNMNMMADKRIVERGMSKQEVIAILGKPQSTSFNQYGEQWEYMKVGIINYDHRIIIHFDRNNKVISYRDIELRPGKAPDQQVIPVPVPPYDGYPDMGRPYPGYPDRGYYLSEHDFSIIYKRVKEASFDDNKMALIEVASLGCYFTCAQCAQLINMFSFSDKQLKALRMMAPRIVDPHNGYTIYQVFRFSSDKDEAARILQRSYY</sequence>
<comment type="caution">
    <text evidence="4">The sequence shown here is derived from an EMBL/GenBank/DDBJ whole genome shotgun (WGS) entry which is preliminary data.</text>
</comment>
<dbReference type="EMBL" id="JAERMS010000015">
    <property type="protein sequence ID" value="MBO1363406.1"/>
    <property type="molecule type" value="Genomic_DNA"/>
</dbReference>
<evidence type="ECO:0000256" key="2">
    <source>
        <dbReference type="SAM" id="Phobius"/>
    </source>
</evidence>
<organism evidence="4 5">
    <name type="scientific">Prevotella illustrans</name>
    <dbReference type="NCBI Taxonomy" id="2800387"/>
    <lineage>
        <taxon>Bacteria</taxon>
        <taxon>Pseudomonadati</taxon>
        <taxon>Bacteroidota</taxon>
        <taxon>Bacteroidia</taxon>
        <taxon>Bacteroidales</taxon>
        <taxon>Prevotellaceae</taxon>
        <taxon>Prevotella</taxon>
    </lineage>
</organism>
<dbReference type="RefSeq" id="WP_107581200.1">
    <property type="nucleotide sequence ID" value="NZ_JAERMS010000015.1"/>
</dbReference>
<name>A0ABS3M5P5_9BACT</name>
<gene>
    <name evidence="4" type="ORF">JHU38_06400</name>
</gene>
<proteinExistence type="predicted"/>
<keyword evidence="1" id="KW-0732">Signal</keyword>
<keyword evidence="2" id="KW-0812">Transmembrane</keyword>
<evidence type="ECO:0000313" key="4">
    <source>
        <dbReference type="EMBL" id="MBO1363406.1"/>
    </source>
</evidence>